<dbReference type="EMBL" id="CAJVPJ010000668">
    <property type="protein sequence ID" value="CAG8547581.1"/>
    <property type="molecule type" value="Genomic_DNA"/>
</dbReference>
<evidence type="ECO:0000313" key="3">
    <source>
        <dbReference type="EMBL" id="CAG8547581.1"/>
    </source>
</evidence>
<keyword evidence="2" id="KW-0472">Membrane</keyword>
<dbReference type="OrthoDB" id="2334596at2759"/>
<feature type="transmembrane region" description="Helical" evidence="2">
    <location>
        <begin position="74"/>
        <end position="94"/>
    </location>
</feature>
<dbReference type="Proteomes" id="UP000789572">
    <property type="component" value="Unassembled WGS sequence"/>
</dbReference>
<dbReference type="AlphaFoldDB" id="A0A9N9AZB7"/>
<feature type="transmembrane region" description="Helical" evidence="2">
    <location>
        <begin position="16"/>
        <end position="34"/>
    </location>
</feature>
<feature type="transmembrane region" description="Helical" evidence="2">
    <location>
        <begin position="239"/>
        <end position="257"/>
    </location>
</feature>
<keyword evidence="4" id="KW-1185">Reference proteome</keyword>
<feature type="compositionally biased region" description="Polar residues" evidence="1">
    <location>
        <begin position="320"/>
        <end position="341"/>
    </location>
</feature>
<proteinExistence type="predicted"/>
<evidence type="ECO:0000256" key="1">
    <source>
        <dbReference type="SAM" id="MobiDB-lite"/>
    </source>
</evidence>
<gene>
    <name evidence="3" type="ORF">POCULU_LOCUS4854</name>
</gene>
<evidence type="ECO:0000313" key="4">
    <source>
        <dbReference type="Proteomes" id="UP000789572"/>
    </source>
</evidence>
<keyword evidence="2" id="KW-0812">Transmembrane</keyword>
<feature type="transmembrane region" description="Helical" evidence="2">
    <location>
        <begin position="203"/>
        <end position="227"/>
    </location>
</feature>
<feature type="region of interest" description="Disordered" evidence="1">
    <location>
        <begin position="288"/>
        <end position="360"/>
    </location>
</feature>
<feature type="compositionally biased region" description="Basic and acidic residues" evidence="1">
    <location>
        <begin position="299"/>
        <end position="319"/>
    </location>
</feature>
<name>A0A9N9AZB7_9GLOM</name>
<sequence>MSEALYNVYDTPVEQFLGGTLVGASMLFTLHSLLHMAVLRSTASKYYMFPMVNGLLFICEILTIIKLLAPNTRIWITVMRCGIFIILRPSILYLAFLRCQAVYAPCRKHSRIHYLVIGFAILQLTSLFIASIQYIITCPVQTNNCDTHDWEIVYDFNDWITPLLRFYYLVLEGIFLVVVFSTFRRTNHSEDPQIIRQRRFQSYCFYLDLLFLAFSSTYHLLCIFKAFELTYETPELFSIAFTVFCMTEFGLIIPKLFKSIHTRDIELRNHLPSKKANSISDELVSNIGNAVPGEDEEKQLESVDSKEDGPDVKAAHKTNEQGSASLSTTCNTNDTGFVSSGSEHDLTTRDVSSIRLEREM</sequence>
<organism evidence="3 4">
    <name type="scientific">Paraglomus occultum</name>
    <dbReference type="NCBI Taxonomy" id="144539"/>
    <lineage>
        <taxon>Eukaryota</taxon>
        <taxon>Fungi</taxon>
        <taxon>Fungi incertae sedis</taxon>
        <taxon>Mucoromycota</taxon>
        <taxon>Glomeromycotina</taxon>
        <taxon>Glomeromycetes</taxon>
        <taxon>Paraglomerales</taxon>
        <taxon>Paraglomeraceae</taxon>
        <taxon>Paraglomus</taxon>
    </lineage>
</organism>
<comment type="caution">
    <text evidence="3">The sequence shown here is derived from an EMBL/GenBank/DDBJ whole genome shotgun (WGS) entry which is preliminary data.</text>
</comment>
<evidence type="ECO:0000256" key="2">
    <source>
        <dbReference type="SAM" id="Phobius"/>
    </source>
</evidence>
<keyword evidence="2" id="KW-1133">Transmembrane helix</keyword>
<protein>
    <submittedName>
        <fullName evidence="3">2563_t:CDS:1</fullName>
    </submittedName>
</protein>
<reference evidence="3" key="1">
    <citation type="submission" date="2021-06" db="EMBL/GenBank/DDBJ databases">
        <authorList>
            <person name="Kallberg Y."/>
            <person name="Tangrot J."/>
            <person name="Rosling A."/>
        </authorList>
    </citation>
    <scope>NUCLEOTIDE SEQUENCE</scope>
    <source>
        <strain evidence="3">IA702</strain>
    </source>
</reference>
<feature type="transmembrane region" description="Helical" evidence="2">
    <location>
        <begin position="166"/>
        <end position="183"/>
    </location>
</feature>
<feature type="transmembrane region" description="Helical" evidence="2">
    <location>
        <begin position="46"/>
        <end position="68"/>
    </location>
</feature>
<feature type="transmembrane region" description="Helical" evidence="2">
    <location>
        <begin position="114"/>
        <end position="136"/>
    </location>
</feature>
<accession>A0A9N9AZB7</accession>